<keyword evidence="4" id="KW-0597">Phosphoprotein</keyword>
<dbReference type="InterPro" id="IPR023213">
    <property type="entry name" value="CAT-like_dom_sf"/>
</dbReference>
<dbReference type="GO" id="GO:0031177">
    <property type="term" value="F:phosphopantetheine binding"/>
    <property type="evidence" value="ECO:0007669"/>
    <property type="project" value="TreeGrafter"/>
</dbReference>
<evidence type="ECO:0000256" key="1">
    <source>
        <dbReference type="ARBA" id="ARBA00001957"/>
    </source>
</evidence>
<dbReference type="PROSITE" id="PS50075">
    <property type="entry name" value="CARRIER"/>
    <property type="match status" value="1"/>
</dbReference>
<dbReference type="InterPro" id="IPR029058">
    <property type="entry name" value="AB_hydrolase_fold"/>
</dbReference>
<evidence type="ECO:0000256" key="3">
    <source>
        <dbReference type="ARBA" id="ARBA00022450"/>
    </source>
</evidence>
<dbReference type="InterPro" id="IPR010071">
    <property type="entry name" value="AA_adenyl_dom"/>
</dbReference>
<dbReference type="CDD" id="cd17643">
    <property type="entry name" value="A_NRPS_Cytc1-like"/>
    <property type="match status" value="1"/>
</dbReference>
<dbReference type="SUPFAM" id="SSF56801">
    <property type="entry name" value="Acetyl-CoA synthetase-like"/>
    <property type="match status" value="1"/>
</dbReference>
<dbReference type="InterPro" id="IPR009081">
    <property type="entry name" value="PP-bd_ACP"/>
</dbReference>
<name>A0A4Y9A824_9BACI</name>
<dbReference type="InterPro" id="IPR036736">
    <property type="entry name" value="ACP-like_sf"/>
</dbReference>
<dbReference type="Pfam" id="PF13193">
    <property type="entry name" value="AMP-binding_C"/>
    <property type="match status" value="1"/>
</dbReference>
<dbReference type="Gene3D" id="3.40.50.980">
    <property type="match status" value="2"/>
</dbReference>
<dbReference type="SUPFAM" id="SSF52777">
    <property type="entry name" value="CoA-dependent acyltransferases"/>
    <property type="match status" value="2"/>
</dbReference>
<dbReference type="NCBIfam" id="TIGR01733">
    <property type="entry name" value="AA-adenyl-dom"/>
    <property type="match status" value="1"/>
</dbReference>
<dbReference type="SUPFAM" id="SSF47336">
    <property type="entry name" value="ACP-like"/>
    <property type="match status" value="1"/>
</dbReference>
<dbReference type="Proteomes" id="UP000298484">
    <property type="component" value="Unassembled WGS sequence"/>
</dbReference>
<dbReference type="GO" id="GO:0003824">
    <property type="term" value="F:catalytic activity"/>
    <property type="evidence" value="ECO:0007669"/>
    <property type="project" value="InterPro"/>
</dbReference>
<evidence type="ECO:0000259" key="5">
    <source>
        <dbReference type="PROSITE" id="PS50075"/>
    </source>
</evidence>
<evidence type="ECO:0000256" key="2">
    <source>
        <dbReference type="ARBA" id="ARBA00006432"/>
    </source>
</evidence>
<dbReference type="FunFam" id="3.40.50.12780:FF:000012">
    <property type="entry name" value="Non-ribosomal peptide synthetase"/>
    <property type="match status" value="1"/>
</dbReference>
<dbReference type="PANTHER" id="PTHR45527:SF14">
    <property type="entry name" value="PLIPASTATIN SYNTHASE SUBUNIT B"/>
    <property type="match status" value="1"/>
</dbReference>
<keyword evidence="7" id="KW-1185">Reference proteome</keyword>
<dbReference type="GO" id="GO:0044550">
    <property type="term" value="P:secondary metabolite biosynthetic process"/>
    <property type="evidence" value="ECO:0007669"/>
    <property type="project" value="TreeGrafter"/>
</dbReference>
<comment type="similarity">
    <text evidence="2">Belongs to the ATP-dependent AMP-binding enzyme family.</text>
</comment>
<evidence type="ECO:0000313" key="6">
    <source>
        <dbReference type="EMBL" id="TFJ91958.1"/>
    </source>
</evidence>
<dbReference type="GO" id="GO:0043041">
    <property type="term" value="P:amino acid activation for nonribosomal peptide biosynthetic process"/>
    <property type="evidence" value="ECO:0007669"/>
    <property type="project" value="TreeGrafter"/>
</dbReference>
<dbReference type="FunFam" id="3.40.50.980:FF:000002">
    <property type="entry name" value="Enterobactin synthetase component F"/>
    <property type="match status" value="1"/>
</dbReference>
<dbReference type="PRINTS" id="PR00154">
    <property type="entry name" value="AMPBINDING"/>
</dbReference>
<dbReference type="OrthoDB" id="9765680at2"/>
<dbReference type="InterPro" id="IPR001242">
    <property type="entry name" value="Condensation_dom"/>
</dbReference>
<dbReference type="InterPro" id="IPR025110">
    <property type="entry name" value="AMP-bd_C"/>
</dbReference>
<dbReference type="PROSITE" id="PS00455">
    <property type="entry name" value="AMP_BINDING"/>
    <property type="match status" value="1"/>
</dbReference>
<feature type="domain" description="Carrier" evidence="5">
    <location>
        <begin position="965"/>
        <end position="1040"/>
    </location>
</feature>
<dbReference type="InterPro" id="IPR000873">
    <property type="entry name" value="AMP-dep_synth/lig_dom"/>
</dbReference>
<dbReference type="EMBL" id="SRHY01000034">
    <property type="protein sequence ID" value="TFJ91958.1"/>
    <property type="molecule type" value="Genomic_DNA"/>
</dbReference>
<dbReference type="InterPro" id="IPR045851">
    <property type="entry name" value="AMP-bd_C_sf"/>
</dbReference>
<organism evidence="6 7">
    <name type="scientific">Lentibacillus salicampi</name>
    <dbReference type="NCBI Taxonomy" id="175306"/>
    <lineage>
        <taxon>Bacteria</taxon>
        <taxon>Bacillati</taxon>
        <taxon>Bacillota</taxon>
        <taxon>Bacilli</taxon>
        <taxon>Bacillales</taxon>
        <taxon>Bacillaceae</taxon>
        <taxon>Lentibacillus</taxon>
    </lineage>
</organism>
<dbReference type="Gene3D" id="3.30.300.30">
    <property type="match status" value="1"/>
</dbReference>
<dbReference type="InterPro" id="IPR020845">
    <property type="entry name" value="AMP-binding_CS"/>
</dbReference>
<accession>A0A4Y9A824</accession>
<gene>
    <name evidence="6" type="ORF">E4U82_15060</name>
</gene>
<evidence type="ECO:0000313" key="7">
    <source>
        <dbReference type="Proteomes" id="UP000298484"/>
    </source>
</evidence>
<dbReference type="Gene3D" id="2.30.38.10">
    <property type="entry name" value="Luciferase, Domain 3"/>
    <property type="match status" value="1"/>
</dbReference>
<keyword evidence="3" id="KW-0596">Phosphopantetheine</keyword>
<dbReference type="Gene3D" id="3.40.50.1820">
    <property type="entry name" value="alpha/beta hydrolase"/>
    <property type="match status" value="1"/>
</dbReference>
<dbReference type="Pfam" id="PF00550">
    <property type="entry name" value="PP-binding"/>
    <property type="match status" value="1"/>
</dbReference>
<dbReference type="AlphaFoldDB" id="A0A4Y9A824"/>
<dbReference type="RefSeq" id="WP_135110981.1">
    <property type="nucleotide sequence ID" value="NZ_SRHY01000034.1"/>
</dbReference>
<reference evidence="6 7" key="1">
    <citation type="submission" date="2019-03" db="EMBL/GenBank/DDBJ databases">
        <title>Genome sequence of Lentibacillus salicampi ATCC BAA-719.</title>
        <authorList>
            <person name="Maclea K.S."/>
            <person name="Simoes Junior M."/>
        </authorList>
    </citation>
    <scope>NUCLEOTIDE SEQUENCE [LARGE SCALE GENOMIC DNA]</scope>
    <source>
        <strain evidence="6 7">ATCC BAA-719</strain>
    </source>
</reference>
<dbReference type="FunFam" id="1.10.1200.10:FF:000005">
    <property type="entry name" value="Nonribosomal peptide synthetase 1"/>
    <property type="match status" value="1"/>
</dbReference>
<comment type="cofactor">
    <cofactor evidence="1">
        <name>pantetheine 4'-phosphate</name>
        <dbReference type="ChEBI" id="CHEBI:47942"/>
    </cofactor>
</comment>
<dbReference type="Pfam" id="PF00501">
    <property type="entry name" value="AMP-binding"/>
    <property type="match status" value="1"/>
</dbReference>
<dbReference type="GO" id="GO:0005829">
    <property type="term" value="C:cytosol"/>
    <property type="evidence" value="ECO:0007669"/>
    <property type="project" value="TreeGrafter"/>
</dbReference>
<evidence type="ECO:0000256" key="4">
    <source>
        <dbReference type="ARBA" id="ARBA00022553"/>
    </source>
</evidence>
<dbReference type="PANTHER" id="PTHR45527">
    <property type="entry name" value="NONRIBOSOMAL PEPTIDE SYNTHETASE"/>
    <property type="match status" value="1"/>
</dbReference>
<dbReference type="InterPro" id="IPR020459">
    <property type="entry name" value="AMP-binding"/>
</dbReference>
<dbReference type="Gene3D" id="3.30.559.10">
    <property type="entry name" value="Chloramphenicol acetyltransferase-like domain"/>
    <property type="match status" value="1"/>
</dbReference>
<dbReference type="GO" id="GO:0008610">
    <property type="term" value="P:lipid biosynthetic process"/>
    <property type="evidence" value="ECO:0007669"/>
    <property type="project" value="UniProtKB-ARBA"/>
</dbReference>
<proteinExistence type="inferred from homology"/>
<comment type="caution">
    <text evidence="6">The sequence shown here is derived from an EMBL/GenBank/DDBJ whole genome shotgun (WGS) entry which is preliminary data.</text>
</comment>
<protein>
    <submittedName>
        <fullName evidence="6">Non-ribosomal peptide synthetase</fullName>
    </submittedName>
</protein>
<sequence length="1097" mass="127333">MDRQELYPLSYPQKDIYAIQNYYEINSINNVNGDILYHSEIDSGVLEKAIEQVIEEHSSFHLRFSINGRNENQYLEPGYPPNIIKEDFLGDEEGFNTWIQKMNDQDIDIFRDYLYLFAIYVHPSGKLGYYFRLHHMISDGWSMVLIVNEINENYVNLINDKKVKKENPSYLEFIEREQKYLQSKRFEKDRAFWLEEFANAPREKLLDGMNKKIEGTPHARRLSFEFSRQLIKQIHQFCEKYQVSVLTFFLSCISSYFYKITSKQDFVLGTLILNRATKREKDIVGMFINSMPIRIQLDSESSLHSLSENIQKKLMTLLRHQKYPHHLLKEDIRKNNETTDKLYDVLVSYQNASLENEEYPYYKATWLFSGQAINPLSFHINDRDNSGKMEMDYDFQTDVFTEKEIKDMHKYLIQLMENLLNENEEHIKHVDILNQHQIEKLAKGEHDAQYPLKTLPELFEQQANIHPDAVAVERDTEQITYKDLQKRSNQLARYLHSKGVRPNDLVALYMDRSIEMIVSIIAVIKSGAAYLPIDPSFPKRRIDYILSDSQAKLLITTKDYQAYIQKELAFPGGLMDVRAGESVQMDTTNMTVKNSPDDLAYIIYTSGSTGNPKGVMVTHRNVVQLLINDQHPFTFTDQDVWTMFHSYCFDFSVWEMYGALLYGGKLVIVPKEVAVDSNAFMHLLIDKNVTVLNQTPSAFYNFIHEDQATSVQPYSLRYIIFGGEALKPIKFKKWKQKYPDIQLVNMYGITETTIHVTHKELTLADMEDNVSNAGKPIPTLNVYILDDHLNMQPEGIIGEICVAGDGVTKGYLDKKELTEKVFVDNPFLPGTKMYCSDDLGRILPNGEIEYIGRKDFQVKIRGYRVELGEIEREILQLESIDECVVLDYLDNSDNNSLCVFLLMEEDIGSFEIRTYLAEKLPEYMIPTKYIPVDVIPLTANGKVDRKELENLLKEKENNTLKTVVAPRNSIEEKLLAIWKQELQLDSISVDDNFFNIGGHSLNASYLVVQINHCFSIKLSIGDIFKFPSIELLATYIQSVEYTAAEDKVIQPLEKRTRYPVSSAEKRMFTLWEMDKSSLAYMVLCQEFGQVKCRNFLA</sequence>
<dbReference type="Gene3D" id="3.30.559.30">
    <property type="entry name" value="Nonribosomal peptide synthetase, condensation domain"/>
    <property type="match status" value="1"/>
</dbReference>
<dbReference type="Pfam" id="PF00668">
    <property type="entry name" value="Condensation"/>
    <property type="match status" value="1"/>
</dbReference>